<evidence type="ECO:0000256" key="1">
    <source>
        <dbReference type="SAM" id="Phobius"/>
    </source>
</evidence>
<feature type="transmembrane region" description="Helical" evidence="1">
    <location>
        <begin position="488"/>
        <end position="505"/>
    </location>
</feature>
<dbReference type="EMBL" id="SEWF01000013">
    <property type="protein sequence ID" value="RYU95623.1"/>
    <property type="molecule type" value="Genomic_DNA"/>
</dbReference>
<feature type="transmembrane region" description="Helical" evidence="1">
    <location>
        <begin position="21"/>
        <end position="41"/>
    </location>
</feature>
<feature type="transmembrane region" description="Helical" evidence="1">
    <location>
        <begin position="453"/>
        <end position="476"/>
    </location>
</feature>
<dbReference type="GO" id="GO:0005615">
    <property type="term" value="C:extracellular space"/>
    <property type="evidence" value="ECO:0007669"/>
    <property type="project" value="TreeGrafter"/>
</dbReference>
<name>A0A4Q5M192_9BACT</name>
<dbReference type="InterPro" id="IPR014782">
    <property type="entry name" value="Peptidase_M1_dom"/>
</dbReference>
<feature type="transmembrane region" description="Helical" evidence="1">
    <location>
        <begin position="577"/>
        <end position="598"/>
    </location>
</feature>
<sequence>MKFLKVFRFEFIYQLRNIATWLYFVVVLCFAFLVVTENYSYDARAGYFLLNAPIVIATVSVLCIVHWLPVGASVAGDAAARDIQTRMHALTYTVPVSKAEYLGGRFLAALTLNVLTMLAIPLGILFAMYLSGIETEILGPFRLASYLTAFFYIIVPNVFIATAIQCSLGVLTRRAMGAYLGGVALFVTAYLFGMVFQNKGEWVDLIDPMSFNPIMRHLNDWSPIERNTRLFVLEGSFLINRLLWIGVSIGMLMFTYFRFRFVLPETSGKRKSVKPLKPEVVTREKLNWGTAYALPQVRGIYGFATHGYQLRLLTWKAFLQITKSGVGLPLLAALALMMGLAAPGNGNLKTRGVPFIPRTDQVLHYLTSPLTEPKFFWIIIALLTIYYAGELVWRERETGLSEIANASPVLEWTFFLSNFLGLSLILVTWLVFVMIAGIVVQVGIGGASVEIGLYWQVLFGFQLVDCLLFALLALFAHVVVNQKFVGHLFAMLVYGFIVFAANLGIEHKLLIFGASPSWVYTDMGGFGNSLAPWLWFKLYWVSWASLLAVLARLLWVRSREVSFASRLHLARRRFKSSTMLIATISVGSILLSGGFIFYNTNVLNDYTTASDTMEKRAMYEQHYAKYKNRPQPRLTKTNLNVEIYPKQRETEIRGMYYLLNNSTASIDSIYLSIAETVQTTDIAFDRPAKQVLADENLGYQIYTLTEPLQPGDSLQLSFEVRYKARGFTNSGAENFVMANGTNFRNYEWLPAIGYQSYRELNDIGQRKQYKLSSRPETPSLYNIDARKDAPFREQISFEAVVGTDSSQTAVAPGLLRRTWTKGGRRYFHYATDAPIRNEYNFFSANYAVYEKRWNDEAIQIYYDPGQTENIERMALSVQASLAYYTQQFGPYPHRLIRFVSYPGYSISNHSTPATITAEEGFFLLNPKDDPRGLDLVTAVIAHEMAHQWWGGQLTPARVEGAGLLSESLAWYSALGVVEDKYGAVHLRRLLNFLREENENPRTRAALPLLQANDWYQYYRKGPFALYALSQYIGRDRVNGALKKLLSKHSAGIPPLPTSLNLYQELKAATPDSLQYMLHDLFEKNTFWKLEAKEAKVKKIKTGLWQVTINVQANKHVIDSIGKETKLPMKDWVEIGVFAQPEEGKETGRLLYLQKHYINSSEQTIIVTVSQKPARAAIDPNYLLIDWEINDNSIEVKPDN</sequence>
<comment type="caution">
    <text evidence="3">The sequence shown here is derived from an EMBL/GenBank/DDBJ whole genome shotgun (WGS) entry which is preliminary data.</text>
</comment>
<proteinExistence type="predicted"/>
<dbReference type="InterPro" id="IPR027268">
    <property type="entry name" value="Peptidase_M4/M1_CTD_sf"/>
</dbReference>
<feature type="transmembrane region" description="Helical" evidence="1">
    <location>
        <begin position="178"/>
        <end position="196"/>
    </location>
</feature>
<dbReference type="OrthoDB" id="100605at2"/>
<dbReference type="Gene3D" id="1.10.390.10">
    <property type="entry name" value="Neutral Protease Domain 2"/>
    <property type="match status" value="1"/>
</dbReference>
<keyword evidence="1" id="KW-0472">Membrane</keyword>
<dbReference type="Pfam" id="PF01433">
    <property type="entry name" value="Peptidase_M1"/>
    <property type="match status" value="1"/>
</dbReference>
<dbReference type="PANTHER" id="PTHR11533">
    <property type="entry name" value="PROTEASE M1 ZINC METALLOPROTEASE"/>
    <property type="match status" value="1"/>
</dbReference>
<feature type="transmembrane region" description="Helical" evidence="1">
    <location>
        <begin position="106"/>
        <end position="129"/>
    </location>
</feature>
<dbReference type="GO" id="GO:0070006">
    <property type="term" value="F:metalloaminopeptidase activity"/>
    <property type="evidence" value="ECO:0007669"/>
    <property type="project" value="TreeGrafter"/>
</dbReference>
<evidence type="ECO:0000259" key="2">
    <source>
        <dbReference type="Pfam" id="PF01433"/>
    </source>
</evidence>
<feature type="domain" description="Peptidase M1 membrane alanine aminopeptidase" evidence="2">
    <location>
        <begin position="878"/>
        <end position="1051"/>
    </location>
</feature>
<feature type="transmembrane region" description="Helical" evidence="1">
    <location>
        <begin position="538"/>
        <end position="556"/>
    </location>
</feature>
<dbReference type="PANTHER" id="PTHR11533:SF174">
    <property type="entry name" value="PUROMYCIN-SENSITIVE AMINOPEPTIDASE-RELATED"/>
    <property type="match status" value="1"/>
</dbReference>
<dbReference type="SUPFAM" id="SSF55486">
    <property type="entry name" value="Metalloproteases ('zincins'), catalytic domain"/>
    <property type="match status" value="1"/>
</dbReference>
<dbReference type="GO" id="GO:0005737">
    <property type="term" value="C:cytoplasm"/>
    <property type="evidence" value="ECO:0007669"/>
    <property type="project" value="TreeGrafter"/>
</dbReference>
<dbReference type="RefSeq" id="WP_130021015.1">
    <property type="nucleotide sequence ID" value="NZ_SEWF01000013.1"/>
</dbReference>
<feature type="transmembrane region" description="Helical" evidence="1">
    <location>
        <begin position="242"/>
        <end position="261"/>
    </location>
</feature>
<protein>
    <submittedName>
        <fullName evidence="3">ABC transporter permease</fullName>
    </submittedName>
</protein>
<dbReference type="GO" id="GO:0042277">
    <property type="term" value="F:peptide binding"/>
    <property type="evidence" value="ECO:0007669"/>
    <property type="project" value="TreeGrafter"/>
</dbReference>
<feature type="transmembrane region" description="Helical" evidence="1">
    <location>
        <begin position="326"/>
        <end position="344"/>
    </location>
</feature>
<evidence type="ECO:0000313" key="3">
    <source>
        <dbReference type="EMBL" id="RYU95623.1"/>
    </source>
</evidence>
<dbReference type="AlphaFoldDB" id="A0A4Q5M192"/>
<feature type="transmembrane region" description="Helical" evidence="1">
    <location>
        <begin position="149"/>
        <end position="171"/>
    </location>
</feature>
<keyword evidence="4" id="KW-1185">Reference proteome</keyword>
<dbReference type="GO" id="GO:0016020">
    <property type="term" value="C:membrane"/>
    <property type="evidence" value="ECO:0007669"/>
    <property type="project" value="TreeGrafter"/>
</dbReference>
<dbReference type="GO" id="GO:0008270">
    <property type="term" value="F:zinc ion binding"/>
    <property type="evidence" value="ECO:0007669"/>
    <property type="project" value="InterPro"/>
</dbReference>
<keyword evidence="1" id="KW-1133">Transmembrane helix</keyword>
<dbReference type="Proteomes" id="UP000293162">
    <property type="component" value="Unassembled WGS sequence"/>
</dbReference>
<dbReference type="GO" id="GO:0043171">
    <property type="term" value="P:peptide catabolic process"/>
    <property type="evidence" value="ECO:0007669"/>
    <property type="project" value="TreeGrafter"/>
</dbReference>
<feature type="transmembrane region" description="Helical" evidence="1">
    <location>
        <begin position="375"/>
        <end position="393"/>
    </location>
</feature>
<gene>
    <name evidence="3" type="ORF">EWM59_10955</name>
</gene>
<organism evidence="3 4">
    <name type="scientific">Emticicia agri</name>
    <dbReference type="NCBI Taxonomy" id="2492393"/>
    <lineage>
        <taxon>Bacteria</taxon>
        <taxon>Pseudomonadati</taxon>
        <taxon>Bacteroidota</taxon>
        <taxon>Cytophagia</taxon>
        <taxon>Cytophagales</taxon>
        <taxon>Leadbetterellaceae</taxon>
        <taxon>Emticicia</taxon>
    </lineage>
</organism>
<feature type="transmembrane region" description="Helical" evidence="1">
    <location>
        <begin position="47"/>
        <end position="68"/>
    </location>
</feature>
<accession>A0A4Q5M192</accession>
<evidence type="ECO:0000313" key="4">
    <source>
        <dbReference type="Proteomes" id="UP000293162"/>
    </source>
</evidence>
<reference evidence="3 4" key="1">
    <citation type="submission" date="2019-02" db="EMBL/GenBank/DDBJ databases">
        <title>Bacterial novel species Emticicia sp. 17J42-9 isolated from soil.</title>
        <authorList>
            <person name="Jung H.-Y."/>
        </authorList>
    </citation>
    <scope>NUCLEOTIDE SEQUENCE [LARGE SCALE GENOMIC DNA]</scope>
    <source>
        <strain evidence="3 4">17J42-9</strain>
    </source>
</reference>
<dbReference type="InterPro" id="IPR050344">
    <property type="entry name" value="Peptidase_M1_aminopeptidases"/>
</dbReference>
<feature type="transmembrane region" description="Helical" evidence="1">
    <location>
        <begin position="414"/>
        <end position="441"/>
    </location>
</feature>
<keyword evidence="1" id="KW-0812">Transmembrane</keyword>